<proteinExistence type="predicted"/>
<feature type="transmembrane region" description="Helical" evidence="8">
    <location>
        <begin position="360"/>
        <end position="385"/>
    </location>
</feature>
<keyword evidence="3" id="KW-1003">Cell membrane</keyword>
<feature type="transmembrane region" description="Helical" evidence="8">
    <location>
        <begin position="433"/>
        <end position="463"/>
    </location>
</feature>
<feature type="compositionally biased region" description="Basic residues" evidence="7">
    <location>
        <begin position="56"/>
        <end position="68"/>
    </location>
</feature>
<dbReference type="GO" id="GO:0022857">
    <property type="term" value="F:transmembrane transporter activity"/>
    <property type="evidence" value="ECO:0007669"/>
    <property type="project" value="InterPro"/>
</dbReference>
<dbReference type="InterPro" id="IPR050171">
    <property type="entry name" value="MFS_Transporters"/>
</dbReference>
<dbReference type="GO" id="GO:0005886">
    <property type="term" value="C:plasma membrane"/>
    <property type="evidence" value="ECO:0007669"/>
    <property type="project" value="UniProtKB-SubCell"/>
</dbReference>
<dbReference type="InterPro" id="IPR011701">
    <property type="entry name" value="MFS"/>
</dbReference>
<dbReference type="OrthoDB" id="3865324at2"/>
<keyword evidence="2" id="KW-0813">Transport</keyword>
<keyword evidence="4 8" id="KW-0812">Transmembrane</keyword>
<keyword evidence="10" id="KW-1185">Reference proteome</keyword>
<dbReference type="InterPro" id="IPR036259">
    <property type="entry name" value="MFS_trans_sf"/>
</dbReference>
<reference evidence="9 10" key="1">
    <citation type="submission" date="2019-07" db="EMBL/GenBank/DDBJ databases">
        <title>Lentzea xizangensis sp. nov., isolated from Qinghai-Tibetan Plateau Soils.</title>
        <authorList>
            <person name="Huang J."/>
        </authorList>
    </citation>
    <scope>NUCLEOTIDE SEQUENCE [LARGE SCALE GENOMIC DNA]</scope>
    <source>
        <strain evidence="9 10">FXJ1.1311</strain>
    </source>
</reference>
<protein>
    <submittedName>
        <fullName evidence="9">MFS transporter</fullName>
    </submittedName>
</protein>
<keyword evidence="6 8" id="KW-0472">Membrane</keyword>
<evidence type="ECO:0000256" key="5">
    <source>
        <dbReference type="ARBA" id="ARBA00022989"/>
    </source>
</evidence>
<dbReference type="EMBL" id="VOBR01000020">
    <property type="protein sequence ID" value="TWP48485.1"/>
    <property type="molecule type" value="Genomic_DNA"/>
</dbReference>
<feature type="transmembrane region" description="Helical" evidence="8">
    <location>
        <begin position="163"/>
        <end position="185"/>
    </location>
</feature>
<comment type="caution">
    <text evidence="9">The sequence shown here is derived from an EMBL/GenBank/DDBJ whole genome shotgun (WGS) entry which is preliminary data.</text>
</comment>
<evidence type="ECO:0000256" key="2">
    <source>
        <dbReference type="ARBA" id="ARBA00022448"/>
    </source>
</evidence>
<feature type="transmembrane region" description="Helical" evidence="8">
    <location>
        <begin position="391"/>
        <end position="412"/>
    </location>
</feature>
<feature type="transmembrane region" description="Helical" evidence="8">
    <location>
        <begin position="522"/>
        <end position="541"/>
    </location>
</feature>
<dbReference type="AlphaFoldDB" id="A0A563EMP3"/>
<feature type="region of interest" description="Disordered" evidence="7">
    <location>
        <begin position="1"/>
        <end position="140"/>
    </location>
</feature>
<dbReference type="SUPFAM" id="SSF103473">
    <property type="entry name" value="MFS general substrate transporter"/>
    <property type="match status" value="1"/>
</dbReference>
<evidence type="ECO:0000256" key="8">
    <source>
        <dbReference type="SAM" id="Phobius"/>
    </source>
</evidence>
<evidence type="ECO:0000256" key="7">
    <source>
        <dbReference type="SAM" id="MobiDB-lite"/>
    </source>
</evidence>
<dbReference type="PANTHER" id="PTHR23517">
    <property type="entry name" value="RESISTANCE PROTEIN MDTM, PUTATIVE-RELATED-RELATED"/>
    <property type="match status" value="1"/>
</dbReference>
<dbReference type="Gene3D" id="1.20.1250.20">
    <property type="entry name" value="MFS general substrate transporter like domains"/>
    <property type="match status" value="1"/>
</dbReference>
<evidence type="ECO:0000256" key="3">
    <source>
        <dbReference type="ARBA" id="ARBA00022475"/>
    </source>
</evidence>
<dbReference type="PANTHER" id="PTHR23517:SF2">
    <property type="entry name" value="MULTIDRUG RESISTANCE PROTEIN MDTH"/>
    <property type="match status" value="1"/>
</dbReference>
<feature type="compositionally biased region" description="Low complexity" evidence="7">
    <location>
        <begin position="81"/>
        <end position="95"/>
    </location>
</feature>
<evidence type="ECO:0000313" key="9">
    <source>
        <dbReference type="EMBL" id="TWP48485.1"/>
    </source>
</evidence>
<dbReference type="Pfam" id="PF07690">
    <property type="entry name" value="MFS_1"/>
    <property type="match status" value="1"/>
</dbReference>
<sequence length="555" mass="58473">MDARGGRGVLRRRTAPVQPRRDRRARPARHRARGAPPALRPHAEPQVLPVPDGRGREHRRVPLRPRIARLREGGPAGEPAGGRAARTGRDQGAARLRSAGHPARRRTGGHAAGDRQRSGARGRQGGARAAARGARAELPPRLRRRLEREVIALLPEPGPARTLAAAIFATTVGNGAFITASALYFTRVAGLSPLTMGAGLTAAGLAGLFAGVPGGHLADVHGPRRTTAVLTALTGLCVAGYLFVSSAWLFVVVAVAFAVCDRAAYAARQALIVSVVDGEKLVRTRAFLRSVTNIGVTVGAGFAAVALVVDTREAYLAVLALDAVSFVACAAVFLRLPDRAADAEAGERPRWYAVLRDRRYVALAATNMLLLLHAPLIEVVLPLWITRYTDAPRFLVAVLVVVNTTAVVLFQIRVSTRVDTLAKAAREVRTTGLLLAAACVLFATASYVSTPVTVLLLVVGAAVHAHGEMLQASGAWVVSYELAPRDATGQYLGLFNTGTAAAQQIAPAALILLTIQLGPPGWFVLAGIFVLAGLGMAVQVGRAKPRDARASARTF</sequence>
<gene>
    <name evidence="9" type="ORF">FKR81_28260</name>
</gene>
<name>A0A563EMP3_9PSEU</name>
<feature type="transmembrane region" description="Helical" evidence="8">
    <location>
        <begin position="197"/>
        <end position="218"/>
    </location>
</feature>
<evidence type="ECO:0000256" key="4">
    <source>
        <dbReference type="ARBA" id="ARBA00022692"/>
    </source>
</evidence>
<evidence type="ECO:0000256" key="1">
    <source>
        <dbReference type="ARBA" id="ARBA00004651"/>
    </source>
</evidence>
<feature type="transmembrane region" description="Helical" evidence="8">
    <location>
        <begin position="315"/>
        <end position="334"/>
    </location>
</feature>
<evidence type="ECO:0000313" key="10">
    <source>
        <dbReference type="Proteomes" id="UP000316639"/>
    </source>
</evidence>
<dbReference type="Proteomes" id="UP000316639">
    <property type="component" value="Unassembled WGS sequence"/>
</dbReference>
<feature type="transmembrane region" description="Helical" evidence="8">
    <location>
        <begin position="238"/>
        <end position="260"/>
    </location>
</feature>
<keyword evidence="5 8" id="KW-1133">Transmembrane helix</keyword>
<feature type="transmembrane region" description="Helical" evidence="8">
    <location>
        <begin position="290"/>
        <end position="309"/>
    </location>
</feature>
<feature type="compositionally biased region" description="Basic residues" evidence="7">
    <location>
        <begin position="21"/>
        <end position="33"/>
    </location>
</feature>
<comment type="subcellular location">
    <subcellularLocation>
        <location evidence="1">Cell membrane</location>
        <topology evidence="1">Multi-pass membrane protein</topology>
    </subcellularLocation>
</comment>
<accession>A0A563EMP3</accession>
<organism evidence="9 10">
    <name type="scientific">Lentzea tibetensis</name>
    <dbReference type="NCBI Taxonomy" id="2591470"/>
    <lineage>
        <taxon>Bacteria</taxon>
        <taxon>Bacillati</taxon>
        <taxon>Actinomycetota</taxon>
        <taxon>Actinomycetes</taxon>
        <taxon>Pseudonocardiales</taxon>
        <taxon>Pseudonocardiaceae</taxon>
        <taxon>Lentzea</taxon>
    </lineage>
</organism>
<evidence type="ECO:0000256" key="6">
    <source>
        <dbReference type="ARBA" id="ARBA00023136"/>
    </source>
</evidence>